<evidence type="ECO:0000256" key="2">
    <source>
        <dbReference type="SAM" id="MobiDB-lite"/>
    </source>
</evidence>
<name>A0ABS3Z5U4_9BACT</name>
<proteinExistence type="predicted"/>
<dbReference type="PANTHER" id="PTHR32305:SF15">
    <property type="entry name" value="PROTEIN RHSA-RELATED"/>
    <property type="match status" value="1"/>
</dbReference>
<dbReference type="InterPro" id="IPR022385">
    <property type="entry name" value="Rhs_assc_core"/>
</dbReference>
<feature type="region of interest" description="Disordered" evidence="2">
    <location>
        <begin position="1429"/>
        <end position="1451"/>
    </location>
</feature>
<dbReference type="InterPro" id="IPR050708">
    <property type="entry name" value="T6SS_VgrG/RHS"/>
</dbReference>
<dbReference type="NCBIfam" id="TIGR03696">
    <property type="entry name" value="Rhs_assc_core"/>
    <property type="match status" value="1"/>
</dbReference>
<dbReference type="Pfam" id="PF20041">
    <property type="entry name" value="DUF6443"/>
    <property type="match status" value="1"/>
</dbReference>
<evidence type="ECO:0000259" key="3">
    <source>
        <dbReference type="Pfam" id="PF20041"/>
    </source>
</evidence>
<accession>A0ABS3Z5U4</accession>
<dbReference type="InterPro" id="IPR045619">
    <property type="entry name" value="DUF6443"/>
</dbReference>
<evidence type="ECO:0000313" key="4">
    <source>
        <dbReference type="EMBL" id="MBO9205408.1"/>
    </source>
</evidence>
<dbReference type="Gene3D" id="2.180.10.10">
    <property type="entry name" value="RHS repeat-associated core"/>
    <property type="match status" value="2"/>
</dbReference>
<dbReference type="EMBL" id="JAGHKO010000024">
    <property type="protein sequence ID" value="MBO9205408.1"/>
    <property type="molecule type" value="Genomic_DNA"/>
</dbReference>
<reference evidence="4 5" key="1">
    <citation type="submission" date="2021-03" db="EMBL/GenBank/DDBJ databases">
        <title>Assistant Professor.</title>
        <authorList>
            <person name="Huq M.A."/>
        </authorList>
    </citation>
    <scope>NUCLEOTIDE SEQUENCE [LARGE SCALE GENOMIC DNA]</scope>
    <source>
        <strain evidence="4 5">MAH-29</strain>
    </source>
</reference>
<feature type="coiled-coil region" evidence="1">
    <location>
        <begin position="1451"/>
        <end position="1478"/>
    </location>
</feature>
<evidence type="ECO:0000313" key="5">
    <source>
        <dbReference type="Proteomes" id="UP000677244"/>
    </source>
</evidence>
<gene>
    <name evidence="4" type="ORF">J7I42_34280</name>
</gene>
<feature type="domain" description="DUF6443" evidence="3">
    <location>
        <begin position="38"/>
        <end position="180"/>
    </location>
</feature>
<feature type="compositionally biased region" description="Basic and acidic residues" evidence="2">
    <location>
        <begin position="1431"/>
        <end position="1440"/>
    </location>
</feature>
<dbReference type="RefSeq" id="WP_209144944.1">
    <property type="nucleotide sequence ID" value="NZ_JAGHKO010000024.1"/>
</dbReference>
<dbReference type="Proteomes" id="UP000677244">
    <property type="component" value="Unassembled WGS sequence"/>
</dbReference>
<organism evidence="4 5">
    <name type="scientific">Niastella soli</name>
    <dbReference type="NCBI Taxonomy" id="2821487"/>
    <lineage>
        <taxon>Bacteria</taxon>
        <taxon>Pseudomonadati</taxon>
        <taxon>Bacteroidota</taxon>
        <taxon>Chitinophagia</taxon>
        <taxon>Chitinophagales</taxon>
        <taxon>Chitinophagaceae</taxon>
        <taxon>Niastella</taxon>
    </lineage>
</organism>
<keyword evidence="1" id="KW-0175">Coiled coil</keyword>
<sequence>MQLYAQDASVNTPAAYSTFLNNYIRIWDAIKPDTTSSNFSTSSVITHSRLTTQYFDGLGRPIQTVVKQGSLVTGSSAVDLVSPLVYDEWGRVQRQYLPFGASNYGGNTSFTDGGFKLNPFQQQQNFYSDNNSNSPVKGQGETYYYGKTEYEESPLNRIDRTYAPGNSWVNQGTGVKMKYWVNTVTDSVRIWKVNISNTPGVFSTYSCDSLYKAGELFKHVTVDENDKQVIEFKDREGKVVLKKVQLTANVDTGTGKGYSGWLCTYYIYDLYNQLRAVVQPRGVQLLQANSWNIGALGGAILTEQCFRYEYNGRRLMNMKKVPGAGAVFMVYDGRDRLVFTQDSIMRSNNQWLATLYDGVNRPVITGMVIYSSTMGNLQSYVTTRTASNPGNSIPLDLSLAGTQSGAKQAILSVTMYRESESTTGGEMTLENVSGPGEQGDTIMLGTAVNKYAIPFGATFEPLTYTYYDSYDWLGGYNTTLNSTRNNSFDNYLLSPDNGSYPYPQGVSQSSKVKGLVTGAAVRVLGANTFLYSLNIYDDKGRIIQTQQTNYSGGTDILTTQYSFTGQPLVLIQKQEKGGANLQTSVVVTKLIYDDLGRLAKTEKKLSNTKVNGGTMSSWITLAEMSYDALGQLTKKKLAGGALDSLTYDYNIRGWLLGANRAYAKDTTSTANYFGFDLGYDKTAFTINGASKSYTAAQYNGNIGGMLWKSTGYNLVRKYDFTYDAVNRLTDATFTQHNNNAFNLSAGLDFSAHNFAYDANGNLLSMVQRGWKSVNSATIDSLQYNYYSNSNRLQNVIDAVNDTATKLGDFRSSKAYMTALSNNKTSVATDYTYDGNGNLIKDLNKDIAASGIVYNYLNLPQTIYMNGKGKIEYQYDAAGNKLKKIATDSTVSPVKITTTTYLAGAVYQNDTLQFLGHEEGRVRYDPIKSALAYDYFLKDHLGNVRMVLTTQKDTSVYPPVAFEDASTANEQLYYENAADQRVARPGSFYSSGTNGNKVQLLRRNTQSIGAGKLLKVMAKDRLHIKADYYIQNDVTDNTNANGLSSILSVLSNLVNNTPVFHGVGSTVTSNLNSSVPFTSFLSSQNGSGGTMPKAYLNILFFDEQFRFVPSQSEIIQVSTKGSGQTIYRVDGTAKEAPKNGYAYVFVSNESENLVFFDNLQITHERGPITEETHYYPFGLTMAGISSKALGFGEPGNKYKYNGKEQQNKEFSDGSGLEAYDYGARMYDNQIGRWHIGDPMSEKYYRHSIYSYAINNPLRFIDPSGNEIKPVGTAEEIKKINSALAIVEKSNPEIYKALKEAKEVFTISVTQFIEPKPVDVSTGNKSTVDYAGTPEHTDQLGDFSTAYKVWNKVQGNDDPTKFKFSKEIKNGEDVERVEISEKEANEMVKLSDPQILIEQSLGSKDFARVLAHEFGHAAYALENSAKSRFYIGDPDKKGHDEGNPTGQAADQAEKNFIKNYREALRKLKEEEEDRKRKQNQ</sequence>
<protein>
    <recommendedName>
        <fullName evidence="3">DUF6443 domain-containing protein</fullName>
    </recommendedName>
</protein>
<dbReference type="PANTHER" id="PTHR32305">
    <property type="match status" value="1"/>
</dbReference>
<keyword evidence="5" id="KW-1185">Reference proteome</keyword>
<evidence type="ECO:0000256" key="1">
    <source>
        <dbReference type="SAM" id="Coils"/>
    </source>
</evidence>
<comment type="caution">
    <text evidence="4">The sequence shown here is derived from an EMBL/GenBank/DDBJ whole genome shotgun (WGS) entry which is preliminary data.</text>
</comment>